<dbReference type="PANTHER" id="PTHR13490">
    <property type="entry name" value="MITOCHONDRIAL 28S RIBOSOMAL PROTEIN S28"/>
    <property type="match status" value="1"/>
</dbReference>
<comment type="caution">
    <text evidence="3">The sequence shown here is derived from an EMBL/GenBank/DDBJ whole genome shotgun (WGS) entry which is preliminary data.</text>
</comment>
<evidence type="ECO:0000259" key="2">
    <source>
        <dbReference type="Pfam" id="PF10213"/>
    </source>
</evidence>
<dbReference type="PANTHER" id="PTHR13490:SF0">
    <property type="entry name" value="SMALL RIBOSOMAL SUBUNIT PROTEIN MS35"/>
    <property type="match status" value="1"/>
</dbReference>
<accession>A0ABR1Z121</accession>
<evidence type="ECO:0000313" key="3">
    <source>
        <dbReference type="EMBL" id="KAK8244656.1"/>
    </source>
</evidence>
<keyword evidence="4" id="KW-1185">Reference proteome</keyword>
<keyword evidence="3" id="KW-0687">Ribonucleoprotein</keyword>
<sequence>MASASKNVSFYARSWVGTCQSRTVAQCARDGVAPPRPQLQRGFSSTPMRSAKEKAKPQVKRTDPARDAEEAQYEEFKQMFGELPSRRTMAQETLKGIRLPESLANRKKREQKGFWNEGEPSAGEDDKWEGDDIPTFGHAELDQQREIRDYMRKAAWEMPLLAKYAKPFQPPTEQTPLRFRYTTYMGESHPAQNKVTVQFSVHDLPNLTQVQKDKLIKLSGPRYNPETGTVKMSAENFQTQAQNKRYLGQLIKNLLDEARNPKDTFADLPFDFRHHKPKPWHQFPAEWAMSADRRKALDAKWQERLQIDQERIDNNRLIDGASIIEKNLNPDLLFGQSEEAAIHVQQQKTSKRPQTMGIRQ</sequence>
<gene>
    <name evidence="3" type="ORF">HDK90DRAFT_478178</name>
</gene>
<dbReference type="Pfam" id="PF10213">
    <property type="entry name" value="MRP-S28"/>
    <property type="match status" value="1"/>
</dbReference>
<feature type="region of interest" description="Disordered" evidence="1">
    <location>
        <begin position="28"/>
        <end position="70"/>
    </location>
</feature>
<dbReference type="EMBL" id="JBBWRZ010000002">
    <property type="protein sequence ID" value="KAK8244656.1"/>
    <property type="molecule type" value="Genomic_DNA"/>
</dbReference>
<name>A0ABR1Z121_9PEZI</name>
<dbReference type="InterPro" id="IPR019349">
    <property type="entry name" value="Ribosomal_mS35_mit"/>
</dbReference>
<reference evidence="3 4" key="1">
    <citation type="submission" date="2024-04" db="EMBL/GenBank/DDBJ databases">
        <title>Phyllosticta paracitricarpa is synonymous to the EU quarantine fungus P. citricarpa based on phylogenomic analyses.</title>
        <authorList>
            <consortium name="Lawrence Berkeley National Laboratory"/>
            <person name="Van Ingen-Buijs V.A."/>
            <person name="Van Westerhoven A.C."/>
            <person name="Haridas S."/>
            <person name="Skiadas P."/>
            <person name="Martin F."/>
            <person name="Groenewald J.Z."/>
            <person name="Crous P.W."/>
            <person name="Seidl M.F."/>
        </authorList>
    </citation>
    <scope>NUCLEOTIDE SEQUENCE [LARGE SCALE GENOMIC DNA]</scope>
    <source>
        <strain evidence="3 4">CBS 123374</strain>
    </source>
</reference>
<proteinExistence type="predicted"/>
<evidence type="ECO:0000313" key="4">
    <source>
        <dbReference type="Proteomes" id="UP001492380"/>
    </source>
</evidence>
<evidence type="ECO:0000256" key="1">
    <source>
        <dbReference type="SAM" id="MobiDB-lite"/>
    </source>
</evidence>
<dbReference type="GO" id="GO:0005840">
    <property type="term" value="C:ribosome"/>
    <property type="evidence" value="ECO:0007669"/>
    <property type="project" value="UniProtKB-KW"/>
</dbReference>
<feature type="region of interest" description="Disordered" evidence="1">
    <location>
        <begin position="107"/>
        <end position="130"/>
    </location>
</feature>
<dbReference type="InterPro" id="IPR039848">
    <property type="entry name" value="Ribosomal_mS35_mt"/>
</dbReference>
<keyword evidence="3" id="KW-0689">Ribosomal protein</keyword>
<feature type="domain" description="Small ribosomal subunit protein mS35 mitochondrial conserved" evidence="2">
    <location>
        <begin position="167"/>
        <end position="287"/>
    </location>
</feature>
<feature type="compositionally biased region" description="Basic and acidic residues" evidence="1">
    <location>
        <begin position="50"/>
        <end position="70"/>
    </location>
</feature>
<dbReference type="Proteomes" id="UP001492380">
    <property type="component" value="Unassembled WGS sequence"/>
</dbReference>
<protein>
    <submittedName>
        <fullName evidence="3">37S ribosomal protein S24, mitochondrial</fullName>
    </submittedName>
</protein>
<organism evidence="3 4">
    <name type="scientific">Phyllosticta capitalensis</name>
    <dbReference type="NCBI Taxonomy" id="121624"/>
    <lineage>
        <taxon>Eukaryota</taxon>
        <taxon>Fungi</taxon>
        <taxon>Dikarya</taxon>
        <taxon>Ascomycota</taxon>
        <taxon>Pezizomycotina</taxon>
        <taxon>Dothideomycetes</taxon>
        <taxon>Dothideomycetes incertae sedis</taxon>
        <taxon>Botryosphaeriales</taxon>
        <taxon>Phyllostictaceae</taxon>
        <taxon>Phyllosticta</taxon>
    </lineage>
</organism>